<accession>S3BXX8</accession>
<dbReference type="Pfam" id="PF09439">
    <property type="entry name" value="SRPRB"/>
    <property type="match status" value="1"/>
</dbReference>
<feature type="transmembrane region" description="Helical" evidence="11">
    <location>
        <begin position="20"/>
        <end position="41"/>
    </location>
</feature>
<dbReference type="HOGENOM" id="CLU_052538_0_0_1"/>
<dbReference type="VEuPathDB" id="FungiDB:F503_02146"/>
<evidence type="ECO:0000256" key="4">
    <source>
        <dbReference type="ARBA" id="ARBA00022692"/>
    </source>
</evidence>
<dbReference type="SMART" id="SM00382">
    <property type="entry name" value="AAA"/>
    <property type="match status" value="1"/>
</dbReference>
<sequence>MASLQDQALATLEFLFTPSPTVFVLGFLVVVLVPVFLHLYLTRSVAYITLPSILVAGPAGAGKTALATRLERQGPKPADTYTSQKINVVELAVGEDAAASQYTDDLDSSGAVAKKFLLVDTPGHGKLRNATALARLDPASTKAHKLQGVVYMVDSAALGEEAGSDSDAGLAGAAAYLYDLLLLLQKRMGAGNSSKAPHTIPLLIAANKADLFTALPAPLVKAQLEAELSRIRTTRSKGLLDSGVGVDDVDAGAAGAEDDDWLGEYGSKSFKFDQMREFDIDVDVIAGNVVGSDGPGVGKWWTWIAQQI</sequence>
<evidence type="ECO:0000256" key="7">
    <source>
        <dbReference type="ARBA" id="ARBA00022989"/>
    </source>
</evidence>
<protein>
    <recommendedName>
        <fullName evidence="3">Signal recognition particle receptor subunit beta</fullName>
    </recommendedName>
</protein>
<dbReference type="SUPFAM" id="SSF52540">
    <property type="entry name" value="P-loop containing nucleoside triphosphate hydrolases"/>
    <property type="match status" value="1"/>
</dbReference>
<keyword evidence="8" id="KW-0342">GTP-binding</keyword>
<evidence type="ECO:0000256" key="10">
    <source>
        <dbReference type="ARBA" id="ARBA00023170"/>
    </source>
</evidence>
<keyword evidence="10 13" id="KW-0675">Receptor</keyword>
<dbReference type="eggNOG" id="KOG0090">
    <property type="taxonomic scope" value="Eukaryota"/>
</dbReference>
<comment type="similarity">
    <text evidence="2">Belongs to the SRP receptor beta subunit family.</text>
</comment>
<evidence type="ECO:0000313" key="14">
    <source>
        <dbReference type="Proteomes" id="UP000016923"/>
    </source>
</evidence>
<keyword evidence="9 11" id="KW-0472">Membrane</keyword>
<dbReference type="OrthoDB" id="41266at2759"/>
<keyword evidence="5" id="KW-0547">Nucleotide-binding</keyword>
<dbReference type="OMA" id="WWIAQRI"/>
<organism evidence="13 14">
    <name type="scientific">Ophiostoma piceae (strain UAMH 11346)</name>
    <name type="common">Sap stain fungus</name>
    <dbReference type="NCBI Taxonomy" id="1262450"/>
    <lineage>
        <taxon>Eukaryota</taxon>
        <taxon>Fungi</taxon>
        <taxon>Dikarya</taxon>
        <taxon>Ascomycota</taxon>
        <taxon>Pezizomycotina</taxon>
        <taxon>Sordariomycetes</taxon>
        <taxon>Sordariomycetidae</taxon>
        <taxon>Ophiostomatales</taxon>
        <taxon>Ophiostomataceae</taxon>
        <taxon>Ophiostoma</taxon>
    </lineage>
</organism>
<evidence type="ECO:0000256" key="1">
    <source>
        <dbReference type="ARBA" id="ARBA00004389"/>
    </source>
</evidence>
<keyword evidence="6" id="KW-0256">Endoplasmic reticulum</keyword>
<dbReference type="STRING" id="1262450.S3BXX8"/>
<dbReference type="Gene3D" id="3.40.50.300">
    <property type="entry name" value="P-loop containing nucleotide triphosphate hydrolases"/>
    <property type="match status" value="1"/>
</dbReference>
<reference evidence="13 14" key="1">
    <citation type="journal article" date="2013" name="BMC Genomics">
        <title>The genome and transcriptome of the pine saprophyte Ophiostoma piceae, and a comparison with the bark beetle-associated pine pathogen Grosmannia clavigera.</title>
        <authorList>
            <person name="Haridas S."/>
            <person name="Wang Y."/>
            <person name="Lim L."/>
            <person name="Massoumi Alamouti S."/>
            <person name="Jackman S."/>
            <person name="Docking R."/>
            <person name="Robertson G."/>
            <person name="Birol I."/>
            <person name="Bohlmann J."/>
            <person name="Breuil C."/>
        </authorList>
    </citation>
    <scope>NUCLEOTIDE SEQUENCE [LARGE SCALE GENOMIC DNA]</scope>
    <source>
        <strain evidence="13 14">UAMH 11346</strain>
    </source>
</reference>
<evidence type="ECO:0000259" key="12">
    <source>
        <dbReference type="SMART" id="SM00382"/>
    </source>
</evidence>
<evidence type="ECO:0000313" key="13">
    <source>
        <dbReference type="EMBL" id="EPE05407.1"/>
    </source>
</evidence>
<keyword evidence="4 11" id="KW-0812">Transmembrane</keyword>
<dbReference type="GO" id="GO:0005525">
    <property type="term" value="F:GTP binding"/>
    <property type="evidence" value="ECO:0007669"/>
    <property type="project" value="UniProtKB-KW"/>
</dbReference>
<evidence type="ECO:0000256" key="2">
    <source>
        <dbReference type="ARBA" id="ARBA00005619"/>
    </source>
</evidence>
<evidence type="ECO:0000256" key="3">
    <source>
        <dbReference type="ARBA" id="ARBA00020256"/>
    </source>
</evidence>
<dbReference type="Proteomes" id="UP000016923">
    <property type="component" value="Unassembled WGS sequence"/>
</dbReference>
<gene>
    <name evidence="13" type="ORF">F503_02146</name>
</gene>
<dbReference type="EMBL" id="KE148156">
    <property type="protein sequence ID" value="EPE05407.1"/>
    <property type="molecule type" value="Genomic_DNA"/>
</dbReference>
<proteinExistence type="inferred from homology"/>
<feature type="domain" description="AAA+ ATPase" evidence="12">
    <location>
        <begin position="49"/>
        <end position="230"/>
    </location>
</feature>
<evidence type="ECO:0000256" key="11">
    <source>
        <dbReference type="SAM" id="Phobius"/>
    </source>
</evidence>
<evidence type="ECO:0000256" key="8">
    <source>
        <dbReference type="ARBA" id="ARBA00023134"/>
    </source>
</evidence>
<keyword evidence="14" id="KW-1185">Reference proteome</keyword>
<dbReference type="AlphaFoldDB" id="S3BXX8"/>
<name>S3BXX8_OPHP1</name>
<evidence type="ECO:0000256" key="6">
    <source>
        <dbReference type="ARBA" id="ARBA00022824"/>
    </source>
</evidence>
<dbReference type="InterPro" id="IPR003593">
    <property type="entry name" value="AAA+_ATPase"/>
</dbReference>
<dbReference type="GO" id="GO:0005789">
    <property type="term" value="C:endoplasmic reticulum membrane"/>
    <property type="evidence" value="ECO:0007669"/>
    <property type="project" value="UniProtKB-SubCell"/>
</dbReference>
<keyword evidence="7 11" id="KW-1133">Transmembrane helix</keyword>
<comment type="subcellular location">
    <subcellularLocation>
        <location evidence="1">Endoplasmic reticulum membrane</location>
        <topology evidence="1">Single-pass membrane protein</topology>
    </subcellularLocation>
</comment>
<evidence type="ECO:0000256" key="5">
    <source>
        <dbReference type="ARBA" id="ARBA00022741"/>
    </source>
</evidence>
<dbReference type="InterPro" id="IPR019009">
    <property type="entry name" value="SRP_receptor_beta_su"/>
</dbReference>
<evidence type="ECO:0000256" key="9">
    <source>
        <dbReference type="ARBA" id="ARBA00023136"/>
    </source>
</evidence>
<dbReference type="InterPro" id="IPR027417">
    <property type="entry name" value="P-loop_NTPase"/>
</dbReference>